<organism evidence="1 2">
    <name type="scientific">Heliomicrobium gestii</name>
    <name type="common">Heliobacterium gestii</name>
    <dbReference type="NCBI Taxonomy" id="2699"/>
    <lineage>
        <taxon>Bacteria</taxon>
        <taxon>Bacillati</taxon>
        <taxon>Bacillota</taxon>
        <taxon>Clostridia</taxon>
        <taxon>Eubacteriales</taxon>
        <taxon>Heliobacteriaceae</taxon>
        <taxon>Heliomicrobium</taxon>
    </lineage>
</organism>
<name>A0A845LDQ7_HELGE</name>
<comment type="caution">
    <text evidence="1">The sequence shown here is derived from an EMBL/GenBank/DDBJ whole genome shotgun (WGS) entry which is preliminary data.</text>
</comment>
<dbReference type="RefSeq" id="WP_161261340.1">
    <property type="nucleotide sequence ID" value="NZ_JAFBDC010000004.1"/>
</dbReference>
<evidence type="ECO:0008006" key="3">
    <source>
        <dbReference type="Google" id="ProtNLM"/>
    </source>
</evidence>
<gene>
    <name evidence="1" type="ORF">GTO89_06855</name>
</gene>
<reference evidence="1 2" key="1">
    <citation type="submission" date="2020-01" db="EMBL/GenBank/DDBJ databases">
        <title>Whole genome sequence of Heliobacterium gestii DSM 11169.</title>
        <authorList>
            <person name="Kyndt J.A."/>
            <person name="Meyer T.E."/>
        </authorList>
    </citation>
    <scope>NUCLEOTIDE SEQUENCE [LARGE SCALE GENOMIC DNA]</scope>
    <source>
        <strain evidence="1 2">DSM 11169</strain>
    </source>
</reference>
<dbReference type="EMBL" id="WXEX01000005">
    <property type="protein sequence ID" value="MZP42759.1"/>
    <property type="molecule type" value="Genomic_DNA"/>
</dbReference>
<dbReference type="Gene3D" id="1.25.40.10">
    <property type="entry name" value="Tetratricopeptide repeat domain"/>
    <property type="match status" value="1"/>
</dbReference>
<dbReference type="InterPro" id="IPR011990">
    <property type="entry name" value="TPR-like_helical_dom_sf"/>
</dbReference>
<evidence type="ECO:0000313" key="1">
    <source>
        <dbReference type="EMBL" id="MZP42759.1"/>
    </source>
</evidence>
<dbReference type="Proteomes" id="UP000471031">
    <property type="component" value="Unassembled WGS sequence"/>
</dbReference>
<evidence type="ECO:0000313" key="2">
    <source>
        <dbReference type="Proteomes" id="UP000471031"/>
    </source>
</evidence>
<keyword evidence="2" id="KW-1185">Reference proteome</keyword>
<sequence length="360" mass="38538">MEQSAVECRDGCLAAYARGDCALALELVDQGLARYDDYPDLYFLKGTFLQALGLLPQAAASFSRCARIRQIPPGYPSWDGITGYPALYRLAELTARIGAVDDALAVLQQAWAARRDPPFDDLARFARHLGDRGLEAPAIAGLLQQRLALDDAAAARLLCRLGDYGAALHRLGQNTAAPAKLCRGFCHLALGQDEEAETELAGIPFDSPSGGKALIGRLIGLSRRALVPPLAIIRLLGEYAAAQGHLAVARERLSFVLAEGADPSTAAAIHACLGRLEDAWGDGDAAFLHGLSALRLAPEQREWAAAAVEQALTQCRRLVADALTDEGESADLRHTAVQLLSTHLQIRRVREAPVDADKNP</sequence>
<dbReference type="OrthoDB" id="9815923at2"/>
<dbReference type="SUPFAM" id="SSF48452">
    <property type="entry name" value="TPR-like"/>
    <property type="match status" value="1"/>
</dbReference>
<accession>A0A845LDQ7</accession>
<protein>
    <recommendedName>
        <fullName evidence="3">Tetratricopeptide repeat protein</fullName>
    </recommendedName>
</protein>
<proteinExistence type="predicted"/>
<dbReference type="AlphaFoldDB" id="A0A845LDQ7"/>